<keyword evidence="1" id="KW-0732">Signal</keyword>
<dbReference type="InterPro" id="IPR012674">
    <property type="entry name" value="Calycin"/>
</dbReference>
<feature type="signal peptide" evidence="1">
    <location>
        <begin position="1"/>
        <end position="20"/>
    </location>
</feature>
<sequence>MEMLWAVAFTAISLGGIANGKLGPPGGPLKLPRDSFDSFKAMSQFEYLVAISDSNNDTVFECLAAKRTNIDQEAKTATYTFLLPTAGMELSFHIKPGDEPATGILTSNVDPSPREGIIYYTDYQNCVVANLEIHGDGNQCTLWARLEVKDNVPQVCIDHFVDVCGVTVPAHSRDLCPDGEGDY</sequence>
<dbReference type="Pfam" id="PF02098">
    <property type="entry name" value="His_binding"/>
    <property type="match status" value="1"/>
</dbReference>
<feature type="chain" id="PRO_5001515417" evidence="1">
    <location>
        <begin position="21"/>
        <end position="183"/>
    </location>
</feature>
<dbReference type="GO" id="GO:0043176">
    <property type="term" value="F:amine binding"/>
    <property type="evidence" value="ECO:0007669"/>
    <property type="project" value="InterPro"/>
</dbReference>
<reference evidence="2" key="1">
    <citation type="submission" date="2014-03" db="EMBL/GenBank/DDBJ databases">
        <title>The sialotranscriptome of Amblyomma triste, Amblyomma parvum and Amblyomma cajennense ticks, uncovered by 454-based RNA-seq.</title>
        <authorList>
            <person name="Garcia G.R."/>
            <person name="Gardinassi L.G."/>
            <person name="Ribeiro J.M."/>
            <person name="Anatriello E."/>
            <person name="Ferreira B.R."/>
            <person name="Moreira H.N."/>
            <person name="Mafra C."/>
            <person name="Olegario M.M."/>
            <person name="Szabo P.J."/>
            <person name="Miranda-Santos I.K."/>
            <person name="Maruyama S.R."/>
        </authorList>
    </citation>
    <scope>NUCLEOTIDE SEQUENCE</scope>
    <source>
        <strain evidence="2">Uberlandia</strain>
        <tissue evidence="2">Salivary glands</tissue>
    </source>
</reference>
<dbReference type="EMBL" id="GBBK01000413">
    <property type="protein sequence ID" value="JAC24069.1"/>
    <property type="molecule type" value="mRNA"/>
</dbReference>
<organism evidence="2">
    <name type="scientific">Amblyomma cajennense</name>
    <name type="common">Cayenne tick</name>
    <name type="synonym">Acarus cajennensis</name>
    <dbReference type="NCBI Taxonomy" id="34607"/>
    <lineage>
        <taxon>Eukaryota</taxon>
        <taxon>Metazoa</taxon>
        <taxon>Ecdysozoa</taxon>
        <taxon>Arthropoda</taxon>
        <taxon>Chelicerata</taxon>
        <taxon>Arachnida</taxon>
        <taxon>Acari</taxon>
        <taxon>Parasitiformes</taxon>
        <taxon>Ixodida</taxon>
        <taxon>Ixodoidea</taxon>
        <taxon>Ixodidae</taxon>
        <taxon>Amblyomminae</taxon>
        <taxon>Amblyomma</taxon>
    </lineage>
</organism>
<dbReference type="InterPro" id="IPR002970">
    <property type="entry name" value="Tick_his-bd"/>
</dbReference>
<dbReference type="Gene3D" id="2.40.128.20">
    <property type="match status" value="1"/>
</dbReference>
<accession>A0A023FRT3</accession>
<proteinExistence type="evidence at transcript level"/>
<dbReference type="GO" id="GO:0030682">
    <property type="term" value="P:symbiont-mediated perturbation of host defenses"/>
    <property type="evidence" value="ECO:0007669"/>
    <property type="project" value="InterPro"/>
</dbReference>
<evidence type="ECO:0000256" key="1">
    <source>
        <dbReference type="SAM" id="SignalP"/>
    </source>
</evidence>
<evidence type="ECO:0000313" key="2">
    <source>
        <dbReference type="EMBL" id="JAC24069.1"/>
    </source>
</evidence>
<dbReference type="AlphaFoldDB" id="A0A023FRT3"/>
<dbReference type="SUPFAM" id="SSF50814">
    <property type="entry name" value="Lipocalins"/>
    <property type="match status" value="1"/>
</dbReference>
<protein>
    <submittedName>
        <fullName evidence="2">Putative lipocalin-5 1</fullName>
    </submittedName>
</protein>
<name>A0A023FRT3_AMBCJ</name>